<dbReference type="PANTHER" id="PTHR10462:SF49">
    <property type="entry name" value="GLOBOSIDE ALPHA-1,3-N-ACETYLGALACTOSAMINYLTRANSFERASE 1"/>
    <property type="match status" value="1"/>
</dbReference>
<gene>
    <name evidence="7" type="ORF">CHARACLAT_022225</name>
</gene>
<evidence type="ECO:0000256" key="4">
    <source>
        <dbReference type="ARBA" id="ARBA00022676"/>
    </source>
</evidence>
<evidence type="ECO:0000256" key="6">
    <source>
        <dbReference type="SAM" id="Coils"/>
    </source>
</evidence>
<evidence type="ECO:0000256" key="3">
    <source>
        <dbReference type="ARBA" id="ARBA00010413"/>
    </source>
</evidence>
<proteinExistence type="inferred from homology"/>
<keyword evidence="5" id="KW-0808">Transferase</keyword>
<evidence type="ECO:0000256" key="1">
    <source>
        <dbReference type="ARBA" id="ARBA00001936"/>
    </source>
</evidence>
<keyword evidence="4" id="KW-0328">Glycosyltransferase</keyword>
<feature type="non-terminal residue" evidence="7">
    <location>
        <position position="198"/>
    </location>
</feature>
<evidence type="ECO:0000313" key="7">
    <source>
        <dbReference type="EMBL" id="MED6268418.1"/>
    </source>
</evidence>
<evidence type="ECO:0000256" key="2">
    <source>
        <dbReference type="ARBA" id="ARBA00004606"/>
    </source>
</evidence>
<dbReference type="EMBL" id="JAHUTJ010010437">
    <property type="protein sequence ID" value="MED6268418.1"/>
    <property type="molecule type" value="Genomic_DNA"/>
</dbReference>
<keyword evidence="6" id="KW-0175">Coiled coil</keyword>
<dbReference type="Pfam" id="PF03414">
    <property type="entry name" value="Glyco_transf_6"/>
    <property type="match status" value="1"/>
</dbReference>
<dbReference type="InterPro" id="IPR029044">
    <property type="entry name" value="Nucleotide-diphossugar_trans"/>
</dbReference>
<sequence length="198" mass="22344">MLAARATSLGGSLGWGGAVPTQLTSHSSPVSLMGALLHFFQQQRVFYTYFREISTTFSLCKPCVLHENNSNDLEMENEQIEEKKQDEHCQNDNWKIGNLVIGSGLKYPQPSTQTGRTDVNPVTNWNVPLVWEGTFDPLVIDEIYKKMDPRVAVVVFAVGKYTRFLKAFIETGEKFFLVGFKVTYYIHTDNGNEVPKVS</sequence>
<reference evidence="7 8" key="1">
    <citation type="submission" date="2021-06" db="EMBL/GenBank/DDBJ databases">
        <authorList>
            <person name="Palmer J.M."/>
        </authorList>
    </citation>
    <scope>NUCLEOTIDE SEQUENCE [LARGE SCALE GENOMIC DNA]</scope>
    <source>
        <strain evidence="7 8">CL_MEX2019</strain>
        <tissue evidence="7">Muscle</tissue>
    </source>
</reference>
<name>A0ABU7CZT3_9TELE</name>
<accession>A0ABU7CZT3</accession>
<protein>
    <submittedName>
        <fullName evidence="7">Uncharacterized protein</fullName>
    </submittedName>
</protein>
<dbReference type="Gene3D" id="3.90.550.10">
    <property type="entry name" value="Spore Coat Polysaccharide Biosynthesis Protein SpsA, Chain A"/>
    <property type="match status" value="1"/>
</dbReference>
<evidence type="ECO:0000313" key="8">
    <source>
        <dbReference type="Proteomes" id="UP001352852"/>
    </source>
</evidence>
<comment type="subcellular location">
    <subcellularLocation>
        <location evidence="2">Membrane</location>
        <topology evidence="2">Single-pass type II membrane protein</topology>
    </subcellularLocation>
</comment>
<organism evidence="7 8">
    <name type="scientific">Characodon lateralis</name>
    <dbReference type="NCBI Taxonomy" id="208331"/>
    <lineage>
        <taxon>Eukaryota</taxon>
        <taxon>Metazoa</taxon>
        <taxon>Chordata</taxon>
        <taxon>Craniata</taxon>
        <taxon>Vertebrata</taxon>
        <taxon>Euteleostomi</taxon>
        <taxon>Actinopterygii</taxon>
        <taxon>Neopterygii</taxon>
        <taxon>Teleostei</taxon>
        <taxon>Neoteleostei</taxon>
        <taxon>Acanthomorphata</taxon>
        <taxon>Ovalentaria</taxon>
        <taxon>Atherinomorphae</taxon>
        <taxon>Cyprinodontiformes</taxon>
        <taxon>Goodeidae</taxon>
        <taxon>Characodon</taxon>
    </lineage>
</organism>
<evidence type="ECO:0000256" key="5">
    <source>
        <dbReference type="ARBA" id="ARBA00022679"/>
    </source>
</evidence>
<keyword evidence="8" id="KW-1185">Reference proteome</keyword>
<comment type="similarity">
    <text evidence="3">Belongs to the glycosyltransferase 6 family.</text>
</comment>
<dbReference type="InterPro" id="IPR005076">
    <property type="entry name" value="Glyco_trans_6"/>
</dbReference>
<comment type="cofactor">
    <cofactor evidence="1">
        <name>Mn(2+)</name>
        <dbReference type="ChEBI" id="CHEBI:29035"/>
    </cofactor>
</comment>
<comment type="caution">
    <text evidence="7">The sequence shown here is derived from an EMBL/GenBank/DDBJ whole genome shotgun (WGS) entry which is preliminary data.</text>
</comment>
<dbReference type="SUPFAM" id="SSF53448">
    <property type="entry name" value="Nucleotide-diphospho-sugar transferases"/>
    <property type="match status" value="1"/>
</dbReference>
<dbReference type="Proteomes" id="UP001352852">
    <property type="component" value="Unassembled WGS sequence"/>
</dbReference>
<dbReference type="PANTHER" id="PTHR10462">
    <property type="entry name" value="GLYCOSYLTRANSFERASE-RELATED"/>
    <property type="match status" value="1"/>
</dbReference>
<feature type="coiled-coil region" evidence="6">
    <location>
        <begin position="63"/>
        <end position="90"/>
    </location>
</feature>